<name>A0A0B0H4R2_SOVGS</name>
<proteinExistence type="predicted"/>
<protein>
    <recommendedName>
        <fullName evidence="1">Rv2993c-like N-terminal domain-containing protein</fullName>
    </recommendedName>
</protein>
<dbReference type="InterPro" id="IPR018833">
    <property type="entry name" value="Rv2993c-like_N"/>
</dbReference>
<dbReference type="RefSeq" id="WP_052132285.1">
    <property type="nucleotide sequence ID" value="NZ_JRAA01000003.1"/>
</dbReference>
<dbReference type="OrthoDB" id="9805307at2"/>
<organism evidence="2 3">
    <name type="scientific">Solemya velum gill symbiont</name>
    <dbReference type="NCBI Taxonomy" id="2340"/>
    <lineage>
        <taxon>Bacteria</taxon>
        <taxon>Pseudomonadati</taxon>
        <taxon>Pseudomonadota</taxon>
        <taxon>Gammaproteobacteria</taxon>
        <taxon>sulfur-oxidizing symbionts</taxon>
    </lineage>
</organism>
<evidence type="ECO:0000313" key="2">
    <source>
        <dbReference type="EMBL" id="KHF24130.1"/>
    </source>
</evidence>
<reference evidence="2 3" key="1">
    <citation type="journal article" date="2014" name="BMC Genomics">
        <title>The genome of the intracellular bacterium of the coastal bivalve, Solemya velum: a blueprint for thriving in and out of symbiosis.</title>
        <authorList>
            <person name="Dmytrenko O."/>
            <person name="Russell S.L."/>
            <person name="Loo W.T."/>
            <person name="Fontanez K.M."/>
            <person name="Liao L."/>
            <person name="Roeselers G."/>
            <person name="Sharma R."/>
            <person name="Stewart F.J."/>
            <person name="Newton I.L."/>
            <person name="Woyke T."/>
            <person name="Wu D."/>
            <person name="Lang J.M."/>
            <person name="Eisen J.A."/>
            <person name="Cavanaugh C.M."/>
        </authorList>
    </citation>
    <scope>NUCLEOTIDE SEQUENCE [LARGE SCALE GENOMIC DNA]</scope>
    <source>
        <strain evidence="2 3">WH</strain>
    </source>
</reference>
<keyword evidence="3" id="KW-1185">Reference proteome</keyword>
<gene>
    <name evidence="2" type="ORF">JV46_26040</name>
</gene>
<accession>A0A0B0H4R2</accession>
<dbReference type="Proteomes" id="UP000030856">
    <property type="component" value="Unassembled WGS sequence"/>
</dbReference>
<dbReference type="EMBL" id="JRAA01000003">
    <property type="protein sequence ID" value="KHF24130.1"/>
    <property type="molecule type" value="Genomic_DNA"/>
</dbReference>
<sequence>MTKWVRIEHEGKATYGQLKGDTINLCTGSPFENNTMNGESVRLDHAKLLSPVEPRQFLGLWNNFHERRVADDLFMPKSPLFFVKLASCVSANDDTISRPLVTPTTSSSKPNWALSSASQHFRSLLQMLMTTSLAIPA</sequence>
<dbReference type="Pfam" id="PF10370">
    <property type="entry name" value="Rv2993c-like_N"/>
    <property type="match status" value="1"/>
</dbReference>
<comment type="caution">
    <text evidence="2">The sequence shown here is derived from an EMBL/GenBank/DDBJ whole genome shotgun (WGS) entry which is preliminary data.</text>
</comment>
<feature type="domain" description="Rv2993c-like N-terminal" evidence="1">
    <location>
        <begin position="3"/>
        <end position="51"/>
    </location>
</feature>
<evidence type="ECO:0000259" key="1">
    <source>
        <dbReference type="Pfam" id="PF10370"/>
    </source>
</evidence>
<dbReference type="STRING" id="2340.JV46_26040"/>
<evidence type="ECO:0000313" key="3">
    <source>
        <dbReference type="Proteomes" id="UP000030856"/>
    </source>
</evidence>
<dbReference type="AlphaFoldDB" id="A0A0B0H4R2"/>
<dbReference type="eggNOG" id="COG0179">
    <property type="taxonomic scope" value="Bacteria"/>
</dbReference>